<dbReference type="EMBL" id="AEEH01000048">
    <property type="protein sequence ID" value="EFM24838.1"/>
    <property type="molecule type" value="Genomic_DNA"/>
</dbReference>
<dbReference type="Gene3D" id="6.10.140.430">
    <property type="match status" value="1"/>
</dbReference>
<dbReference type="InterPro" id="IPR000432">
    <property type="entry name" value="DNA_mismatch_repair_MutS_C"/>
</dbReference>
<dbReference type="AlphaFoldDB" id="E0NNG5"/>
<dbReference type="HAMAP" id="MF_00096">
    <property type="entry name" value="MutS"/>
    <property type="match status" value="1"/>
</dbReference>
<dbReference type="SUPFAM" id="SSF53150">
    <property type="entry name" value="DNA repair protein MutS, domain II"/>
    <property type="match status" value="1"/>
</dbReference>
<dbReference type="SMART" id="SM00534">
    <property type="entry name" value="MUTSac"/>
    <property type="match status" value="1"/>
</dbReference>
<evidence type="ECO:0000256" key="4">
    <source>
        <dbReference type="ARBA" id="ARBA00022763"/>
    </source>
</evidence>
<evidence type="ECO:0000259" key="10">
    <source>
        <dbReference type="PROSITE" id="PS00486"/>
    </source>
</evidence>
<dbReference type="Gene3D" id="1.10.1420.10">
    <property type="match status" value="2"/>
</dbReference>
<dbReference type="InterPro" id="IPR017261">
    <property type="entry name" value="DNA_mismatch_repair_MutS/MSH"/>
</dbReference>
<dbReference type="InterPro" id="IPR045076">
    <property type="entry name" value="MutS"/>
</dbReference>
<comment type="function">
    <text evidence="8 9">This protein is involved in the repair of mismatches in DNA. It is possible that it carries out the mismatch recognition step. This protein has a weak ATPase activity.</text>
</comment>
<dbReference type="NCBIfam" id="TIGR01070">
    <property type="entry name" value="mutS1"/>
    <property type="match status" value="1"/>
</dbReference>
<evidence type="ECO:0000256" key="1">
    <source>
        <dbReference type="ARBA" id="ARBA00006271"/>
    </source>
</evidence>
<dbReference type="Proteomes" id="UP000003280">
    <property type="component" value="Unassembled WGS sequence"/>
</dbReference>
<dbReference type="GO" id="GO:0003684">
    <property type="term" value="F:damaged DNA binding"/>
    <property type="evidence" value="ECO:0007669"/>
    <property type="project" value="UniProtKB-UniRule"/>
</dbReference>
<evidence type="ECO:0000256" key="2">
    <source>
        <dbReference type="ARBA" id="ARBA00021982"/>
    </source>
</evidence>
<feature type="domain" description="DNA mismatch repair proteins mutS family" evidence="10">
    <location>
        <begin position="695"/>
        <end position="711"/>
    </location>
</feature>
<keyword evidence="12" id="KW-1185">Reference proteome</keyword>
<dbReference type="GO" id="GO:0030983">
    <property type="term" value="F:mismatched DNA binding"/>
    <property type="evidence" value="ECO:0007669"/>
    <property type="project" value="InterPro"/>
</dbReference>
<keyword evidence="4 9" id="KW-0227">DNA damage</keyword>
<proteinExistence type="inferred from homology"/>
<keyword evidence="6 9" id="KW-0238">DNA-binding</keyword>
<dbReference type="NCBIfam" id="NF003810">
    <property type="entry name" value="PRK05399.1"/>
    <property type="match status" value="1"/>
</dbReference>
<dbReference type="PANTHER" id="PTHR11361:SF34">
    <property type="entry name" value="DNA MISMATCH REPAIR PROTEIN MSH1, MITOCHONDRIAL"/>
    <property type="match status" value="1"/>
</dbReference>
<dbReference type="InterPro" id="IPR016151">
    <property type="entry name" value="DNA_mismatch_repair_MutS_N"/>
</dbReference>
<evidence type="ECO:0000256" key="6">
    <source>
        <dbReference type="ARBA" id="ARBA00023125"/>
    </source>
</evidence>
<protein>
    <recommendedName>
        <fullName evidence="2 9">DNA mismatch repair protein MutS</fullName>
    </recommendedName>
</protein>
<dbReference type="Gene3D" id="3.30.420.110">
    <property type="entry name" value="MutS, connector domain"/>
    <property type="match status" value="1"/>
</dbReference>
<dbReference type="Pfam" id="PF05190">
    <property type="entry name" value="MutS_IV"/>
    <property type="match status" value="1"/>
</dbReference>
<dbReference type="InterPro" id="IPR036187">
    <property type="entry name" value="DNA_mismatch_repair_MutS_sf"/>
</dbReference>
<dbReference type="Pfam" id="PF00488">
    <property type="entry name" value="MutS_V"/>
    <property type="match status" value="1"/>
</dbReference>
<gene>
    <name evidence="9 11" type="primary">mutS</name>
    <name evidence="11" type="ORF">HMPREF9225_1704</name>
</gene>
<dbReference type="PROSITE" id="PS00486">
    <property type="entry name" value="DNA_MISMATCH_REPAIR_2"/>
    <property type="match status" value="1"/>
</dbReference>
<dbReference type="FunFam" id="3.40.1170.10:FF:000001">
    <property type="entry name" value="DNA mismatch repair protein MutS"/>
    <property type="match status" value="1"/>
</dbReference>
<reference evidence="11 12" key="1">
    <citation type="submission" date="2010-07" db="EMBL/GenBank/DDBJ databases">
        <authorList>
            <person name="Muzny D."/>
            <person name="Qin X."/>
            <person name="Deng J."/>
            <person name="Jiang H."/>
            <person name="Liu Y."/>
            <person name="Qu J."/>
            <person name="Song X.-Z."/>
            <person name="Zhang L."/>
            <person name="Thornton R."/>
            <person name="Coyle M."/>
            <person name="Francisco L."/>
            <person name="Jackson L."/>
            <person name="Javaid M."/>
            <person name="Korchina V."/>
            <person name="Kovar C."/>
            <person name="Mata R."/>
            <person name="Mathew T."/>
            <person name="Ngo R."/>
            <person name="Nguyen L."/>
            <person name="Nguyen N."/>
            <person name="Okwuonu G."/>
            <person name="Ongeri F."/>
            <person name="Pham C."/>
            <person name="Simmons D."/>
            <person name="Wilczek-Boney K."/>
            <person name="Hale W."/>
            <person name="Jakkamsetti A."/>
            <person name="Pham P."/>
            <person name="Ruth R."/>
            <person name="San Lucas F."/>
            <person name="Warren J."/>
            <person name="Zhang J."/>
            <person name="Zhao Z."/>
            <person name="Zhou C."/>
            <person name="Zhu D."/>
            <person name="Lee S."/>
            <person name="Bess C."/>
            <person name="Blankenburg K."/>
            <person name="Forbes L."/>
            <person name="Fu Q."/>
            <person name="Gubbala S."/>
            <person name="Hirani K."/>
            <person name="Jayaseelan J.C."/>
            <person name="Lara F."/>
            <person name="Munidasa M."/>
            <person name="Palculict T."/>
            <person name="Patil S."/>
            <person name="Pu L.-L."/>
            <person name="Saada N."/>
            <person name="Tang L."/>
            <person name="Weissenberger G."/>
            <person name="Zhu Y."/>
            <person name="Hemphill L."/>
            <person name="Shang Y."/>
            <person name="Youmans B."/>
            <person name="Ayvaz T."/>
            <person name="Ross M."/>
            <person name="Santibanez J."/>
            <person name="Aqrawi P."/>
            <person name="Gross S."/>
            <person name="Joshi V."/>
            <person name="Fowler G."/>
            <person name="Nazareth L."/>
            <person name="Reid J."/>
            <person name="Worley K."/>
            <person name="Petrosino J."/>
            <person name="Highlander S."/>
            <person name="Gibbs R."/>
        </authorList>
    </citation>
    <scope>NUCLEOTIDE SEQUENCE [LARGE SCALE GENOMIC DNA]</scope>
    <source>
        <strain evidence="11 12">ATCC BAA-1640</strain>
    </source>
</reference>
<dbReference type="InterPro" id="IPR007696">
    <property type="entry name" value="DNA_mismatch_repair_MutS_core"/>
</dbReference>
<evidence type="ECO:0000256" key="9">
    <source>
        <dbReference type="HAMAP-Rule" id="MF_00096"/>
    </source>
</evidence>
<dbReference type="InterPro" id="IPR005748">
    <property type="entry name" value="DNA_mismatch_repair_MutS"/>
</dbReference>
<dbReference type="CDD" id="cd03284">
    <property type="entry name" value="ABC_MutS1"/>
    <property type="match status" value="1"/>
</dbReference>
<dbReference type="InterPro" id="IPR007695">
    <property type="entry name" value="DNA_mismatch_repair_MutS-lik_N"/>
</dbReference>
<evidence type="ECO:0000256" key="3">
    <source>
        <dbReference type="ARBA" id="ARBA00022741"/>
    </source>
</evidence>
<dbReference type="eggNOG" id="COG0249">
    <property type="taxonomic scope" value="Bacteria"/>
</dbReference>
<evidence type="ECO:0000313" key="12">
    <source>
        <dbReference type="Proteomes" id="UP000003280"/>
    </source>
</evidence>
<dbReference type="GO" id="GO:0005524">
    <property type="term" value="F:ATP binding"/>
    <property type="evidence" value="ECO:0007669"/>
    <property type="project" value="UniProtKB-UniRule"/>
</dbReference>
<dbReference type="STRING" id="862517.HMPREF9225_1704"/>
<dbReference type="RefSeq" id="WP_008902479.1">
    <property type="nucleotide sequence ID" value="NZ_GL397071.1"/>
</dbReference>
<dbReference type="SUPFAM" id="SSF55271">
    <property type="entry name" value="DNA repair protein MutS, domain I"/>
    <property type="match status" value="1"/>
</dbReference>
<organism evidence="11 12">
    <name type="scientific">Peptoniphilus duerdenii ATCC BAA-1640</name>
    <dbReference type="NCBI Taxonomy" id="862517"/>
    <lineage>
        <taxon>Bacteria</taxon>
        <taxon>Bacillati</taxon>
        <taxon>Bacillota</taxon>
        <taxon>Tissierellia</taxon>
        <taxon>Tissierellales</taxon>
        <taxon>Peptoniphilaceae</taxon>
        <taxon>Peptoniphilus</taxon>
    </lineage>
</organism>
<dbReference type="SUPFAM" id="SSF52540">
    <property type="entry name" value="P-loop containing nucleoside triphosphate hydrolases"/>
    <property type="match status" value="1"/>
</dbReference>
<dbReference type="PANTHER" id="PTHR11361">
    <property type="entry name" value="DNA MISMATCH REPAIR PROTEIN MUTS FAMILY MEMBER"/>
    <property type="match status" value="1"/>
</dbReference>
<accession>E0NNG5</accession>
<dbReference type="GO" id="GO:0140664">
    <property type="term" value="F:ATP-dependent DNA damage sensor activity"/>
    <property type="evidence" value="ECO:0007669"/>
    <property type="project" value="InterPro"/>
</dbReference>
<dbReference type="FunFam" id="3.40.50.300:FF:000870">
    <property type="entry name" value="MutS protein homolog 4"/>
    <property type="match status" value="1"/>
</dbReference>
<dbReference type="Gene3D" id="3.40.1170.10">
    <property type="entry name" value="DNA repair protein MutS, domain I"/>
    <property type="match status" value="1"/>
</dbReference>
<dbReference type="InterPro" id="IPR007861">
    <property type="entry name" value="DNA_mismatch_repair_MutS_clamp"/>
</dbReference>
<keyword evidence="5 9" id="KW-0067">ATP-binding</keyword>
<dbReference type="Gene3D" id="3.40.50.300">
    <property type="entry name" value="P-loop containing nucleotide triphosphate hydrolases"/>
    <property type="match status" value="1"/>
</dbReference>
<comment type="caution">
    <text evidence="11">The sequence shown here is derived from an EMBL/GenBank/DDBJ whole genome shotgun (WGS) entry which is preliminary data.</text>
</comment>
<keyword evidence="3 9" id="KW-0547">Nucleotide-binding</keyword>
<sequence length="864" mass="99078">MRNVDLEKVTPMMRQYLETKKNYEDAILFYRLGDFYEMFFDDAITASKELDLALTGRGGGLDDKIPMCGIPHHVFKNYLSKLIDKGYKVAICDQVEDPKLAKGIVKREVTKVVTPGTFTDTDYIEAGSNNFMTSLYVRDNSVSITYVDYSTGMLLSTSKVFLNEGSRDEYIDLIVSKISPKEVVINSDAERYFDKSVLKNYINEKNIEEIKNKEYLKHLSSELKDELLNSKYRENISLEILLNYLSNVSKTKLNHIVKIADINLEQKMILDENSMRNLEILKGLNSNRKSGSLLEVLDYTKTSMGQRLLRRWIEEPLLNVDEIKKRQDYVEEFKSDFILLDDVRSILSSIIDMERQMVKISDNEINPNEFNALKGSLASVMELKSYLEGSNFKNLNEISYELKPLYNIIEEIDSMIVEDAPVKTVDVKFIKDGYNEELDELFRLSKDGKKFLIDLEAKEKEETGIKNLKIKYNKILGYFIEVTKSALDMVPERYIRKQTLVGSERFFTIELKEMESKILNAHDEANSLQLKLYDNLIENFKKYTSLLLEVSEIVSRIDVLQGLAKSAIENRFIRPELNEDNTIIIKDGRHPIVEFKNRDDSFIPNDTILDMDKNLIHIITGPNMAGKSTYMRQIALIVIMAQIGSFVPAKSCNIGIVDRIFTRIGASDNLSKGESTFMVEMKEVANILKNATDKSLIILDEVGRGTSTFDGMSIAWSIVEYISENIGAKTVFATHYHELSKIEETYKNVSNLNIKVKKDGEEIIFLRKIVEGWTDNSYGIDVAKLAGIDEKVTKRAEEILKSLEKTKDLNVKVKKDVVFEKSLFDVKRDNFIDDLKKLDPDSLTPREALDLVYEIKKKSGELND</sequence>
<dbReference type="Pfam" id="PF05192">
    <property type="entry name" value="MutS_III"/>
    <property type="match status" value="1"/>
</dbReference>
<dbReference type="PIRSF" id="PIRSF037677">
    <property type="entry name" value="DNA_mis_repair_Msh6"/>
    <property type="match status" value="1"/>
</dbReference>
<evidence type="ECO:0000256" key="7">
    <source>
        <dbReference type="ARBA" id="ARBA00023204"/>
    </source>
</evidence>
<dbReference type="InterPro" id="IPR036678">
    <property type="entry name" value="MutS_con_dom_sf"/>
</dbReference>
<dbReference type="SMART" id="SM00533">
    <property type="entry name" value="MUTSd"/>
    <property type="match status" value="1"/>
</dbReference>
<dbReference type="HOGENOM" id="CLU_002472_4_0_9"/>
<dbReference type="Pfam" id="PF01624">
    <property type="entry name" value="MutS_I"/>
    <property type="match status" value="1"/>
</dbReference>
<dbReference type="GO" id="GO:0006298">
    <property type="term" value="P:mismatch repair"/>
    <property type="evidence" value="ECO:0007669"/>
    <property type="project" value="UniProtKB-UniRule"/>
</dbReference>
<evidence type="ECO:0000313" key="11">
    <source>
        <dbReference type="EMBL" id="EFM24838.1"/>
    </source>
</evidence>
<name>E0NNG5_9FIRM</name>
<dbReference type="GO" id="GO:0005829">
    <property type="term" value="C:cytosol"/>
    <property type="evidence" value="ECO:0007669"/>
    <property type="project" value="TreeGrafter"/>
</dbReference>
<dbReference type="SUPFAM" id="SSF48334">
    <property type="entry name" value="DNA repair protein MutS, domain III"/>
    <property type="match status" value="1"/>
</dbReference>
<keyword evidence="7 9" id="KW-0234">DNA repair</keyword>
<evidence type="ECO:0000256" key="8">
    <source>
        <dbReference type="ARBA" id="ARBA00024647"/>
    </source>
</evidence>
<dbReference type="InterPro" id="IPR027417">
    <property type="entry name" value="P-loop_NTPase"/>
</dbReference>
<comment type="similarity">
    <text evidence="1 9">Belongs to the DNA mismatch repair MutS family.</text>
</comment>
<evidence type="ECO:0000256" key="5">
    <source>
        <dbReference type="ARBA" id="ARBA00022840"/>
    </source>
</evidence>
<feature type="binding site" evidence="9">
    <location>
        <begin position="621"/>
        <end position="628"/>
    </location>
    <ligand>
        <name>ATP</name>
        <dbReference type="ChEBI" id="CHEBI:30616"/>
    </ligand>
</feature>